<dbReference type="EMBL" id="CP099490">
    <property type="protein sequence ID" value="USQ77721.1"/>
    <property type="molecule type" value="Genomic_DNA"/>
</dbReference>
<protein>
    <recommendedName>
        <fullName evidence="4">Secreted protein with PEP-CTERM sorting signal</fullName>
    </recommendedName>
</protein>
<keyword evidence="1" id="KW-1133">Transmembrane helix</keyword>
<accession>A0ABY4YMF7</accession>
<feature type="transmembrane region" description="Helical" evidence="1">
    <location>
        <begin position="33"/>
        <end position="51"/>
    </location>
</feature>
<name>A0ABY4YMF7_9MICO</name>
<gene>
    <name evidence="2" type="ORF">NF557_07440</name>
</gene>
<keyword evidence="3" id="KW-1185">Reference proteome</keyword>
<proteinExistence type="predicted"/>
<evidence type="ECO:0008006" key="4">
    <source>
        <dbReference type="Google" id="ProtNLM"/>
    </source>
</evidence>
<reference evidence="2" key="1">
    <citation type="submission" date="2022-06" db="EMBL/GenBank/DDBJ databases">
        <title>Ornithinimicrobium JY.X270.</title>
        <authorList>
            <person name="Huang Y."/>
        </authorList>
    </citation>
    <scope>NUCLEOTIDE SEQUENCE</scope>
    <source>
        <strain evidence="2">JY.X270</strain>
    </source>
</reference>
<evidence type="ECO:0000313" key="3">
    <source>
        <dbReference type="Proteomes" id="UP001056535"/>
    </source>
</evidence>
<dbReference type="RefSeq" id="WP_252623180.1">
    <property type="nucleotide sequence ID" value="NZ_CP099490.1"/>
</dbReference>
<organism evidence="2 3">
    <name type="scientific">Ornithinimicrobium cryptoxanthini</name>
    <dbReference type="NCBI Taxonomy" id="2934161"/>
    <lineage>
        <taxon>Bacteria</taxon>
        <taxon>Bacillati</taxon>
        <taxon>Actinomycetota</taxon>
        <taxon>Actinomycetes</taxon>
        <taxon>Micrococcales</taxon>
        <taxon>Ornithinimicrobiaceae</taxon>
        <taxon>Ornithinimicrobium</taxon>
    </lineage>
</organism>
<dbReference type="Proteomes" id="UP001056535">
    <property type="component" value="Chromosome"/>
</dbReference>
<evidence type="ECO:0000313" key="2">
    <source>
        <dbReference type="EMBL" id="USQ77721.1"/>
    </source>
</evidence>
<keyword evidence="1" id="KW-0472">Membrane</keyword>
<evidence type="ECO:0000256" key="1">
    <source>
        <dbReference type="SAM" id="Phobius"/>
    </source>
</evidence>
<keyword evidence="1" id="KW-0812">Transmembrane</keyword>
<sequence length="56" mass="5662">MTRMKPTALIGLGGMLAGLGALTSLVFDFAPALMVGVLGLLVGGAGFLRLTRGDEN</sequence>